<evidence type="ECO:0000313" key="2">
    <source>
        <dbReference type="Proteomes" id="UP000676649"/>
    </source>
</evidence>
<dbReference type="RefSeq" id="WP_215580848.1">
    <property type="nucleotide sequence ID" value="NZ_CP073754.1"/>
</dbReference>
<keyword evidence="2" id="KW-1185">Reference proteome</keyword>
<dbReference type="KEGG" id="mpad:KEF85_11910"/>
<dbReference type="AlphaFoldDB" id="A0A975R9B3"/>
<name>A0A975R9B3_9GAMM</name>
<accession>A0A975R9B3</accession>
<evidence type="ECO:0000313" key="1">
    <source>
        <dbReference type="EMBL" id="QWF70054.1"/>
    </source>
</evidence>
<organism evidence="1 2">
    <name type="scientific">Methylomonas paludis</name>
    <dbReference type="NCBI Taxonomy" id="1173101"/>
    <lineage>
        <taxon>Bacteria</taxon>
        <taxon>Pseudomonadati</taxon>
        <taxon>Pseudomonadota</taxon>
        <taxon>Gammaproteobacteria</taxon>
        <taxon>Methylococcales</taxon>
        <taxon>Methylococcaceae</taxon>
        <taxon>Methylomonas</taxon>
    </lineage>
</organism>
<protein>
    <submittedName>
        <fullName evidence="1">Uncharacterized protein</fullName>
    </submittedName>
</protein>
<proteinExistence type="predicted"/>
<dbReference type="EMBL" id="CP073754">
    <property type="protein sequence ID" value="QWF70054.1"/>
    <property type="molecule type" value="Genomic_DNA"/>
</dbReference>
<sequence length="95" mass="10042">MRKLILIASVLAAPIIQGDTLDKGVNQYVAKLAIIENAEQIFVKACTDINGKKGILCNDGYCDSSKAGRPCQGHNGNTFGRNMQVGSSASMLVGK</sequence>
<gene>
    <name evidence="1" type="ORF">KEF85_11910</name>
</gene>
<reference evidence="1" key="1">
    <citation type="submission" date="2021-04" db="EMBL/GenBank/DDBJ databases">
        <title>Draft genome sequence data of methanotrophic Methylovulum sp. strain S1L and Methylomonas sp. strain S2AM isolated from boreal lake water columns.</title>
        <authorList>
            <person name="Rissanen A.J."/>
            <person name="Mangayil R."/>
            <person name="Svenning M.M."/>
            <person name="Khanongnuch R."/>
        </authorList>
    </citation>
    <scope>NUCLEOTIDE SEQUENCE</scope>
    <source>
        <strain evidence="1">S2AM</strain>
    </source>
</reference>
<dbReference type="Proteomes" id="UP000676649">
    <property type="component" value="Chromosome"/>
</dbReference>